<accession>A0ABQ0GWL7</accession>
<dbReference type="Gene3D" id="3.60.15.10">
    <property type="entry name" value="Ribonuclease Z/Hydroxyacylglutathione hydrolase-like"/>
    <property type="match status" value="1"/>
</dbReference>
<evidence type="ECO:0000259" key="4">
    <source>
        <dbReference type="Pfam" id="PF16123"/>
    </source>
</evidence>
<dbReference type="InterPro" id="IPR036866">
    <property type="entry name" value="RibonucZ/Hydroxyglut_hydro"/>
</dbReference>
<keyword evidence="3" id="KW-0862">Zinc</keyword>
<keyword evidence="6" id="KW-1185">Reference proteome</keyword>
<evidence type="ECO:0000256" key="1">
    <source>
        <dbReference type="ARBA" id="ARBA00022723"/>
    </source>
</evidence>
<evidence type="ECO:0000313" key="5">
    <source>
        <dbReference type="EMBL" id="GAB1581062.1"/>
    </source>
</evidence>
<comment type="caution">
    <text evidence="5">The sequence shown here is derived from an EMBL/GenBank/DDBJ whole genome shotgun (WGS) entry which is preliminary data.</text>
</comment>
<name>A0ABQ0GWL7_9HYPH</name>
<evidence type="ECO:0000256" key="3">
    <source>
        <dbReference type="ARBA" id="ARBA00022833"/>
    </source>
</evidence>
<dbReference type="Pfam" id="PF16123">
    <property type="entry name" value="HAGH_C"/>
    <property type="match status" value="1"/>
</dbReference>
<keyword evidence="2" id="KW-0378">Hydrolase</keyword>
<dbReference type="Proteomes" id="UP001628091">
    <property type="component" value="Unassembled WGS sequence"/>
</dbReference>
<evidence type="ECO:0000313" key="6">
    <source>
        <dbReference type="Proteomes" id="UP001628091"/>
    </source>
</evidence>
<organism evidence="5 6">
    <name type="scientific">Phyllobacterium phragmitis</name>
    <dbReference type="NCBI Taxonomy" id="2670329"/>
    <lineage>
        <taxon>Bacteria</taxon>
        <taxon>Pseudomonadati</taxon>
        <taxon>Pseudomonadota</taxon>
        <taxon>Alphaproteobacteria</taxon>
        <taxon>Hyphomicrobiales</taxon>
        <taxon>Phyllobacteriaceae</taxon>
        <taxon>Phyllobacterium</taxon>
    </lineage>
</organism>
<feature type="domain" description="Hydroxyacylglutathione hydrolase C-terminal" evidence="4">
    <location>
        <begin position="3"/>
        <end position="45"/>
    </location>
</feature>
<protein>
    <recommendedName>
        <fullName evidence="4">Hydroxyacylglutathione hydrolase C-terminal domain-containing protein</fullName>
    </recommendedName>
</protein>
<proteinExistence type="predicted"/>
<sequence>MPIILEMATNPFLRWHDPRIRVRLGMQDASDEEVFAEIRKRKDHF</sequence>
<evidence type="ECO:0000256" key="2">
    <source>
        <dbReference type="ARBA" id="ARBA00022801"/>
    </source>
</evidence>
<gene>
    <name evidence="5" type="ORF">PPNSA23_10050</name>
</gene>
<keyword evidence="1" id="KW-0479">Metal-binding</keyword>
<reference evidence="5 6" key="1">
    <citation type="submission" date="2024-10" db="EMBL/GenBank/DDBJ databases">
        <title>Isolation, draft genome sequencing and identification of Phyllobacterium sp. NSA23, isolated from leaf soil.</title>
        <authorList>
            <person name="Akita H."/>
        </authorList>
    </citation>
    <scope>NUCLEOTIDE SEQUENCE [LARGE SCALE GENOMIC DNA]</scope>
    <source>
        <strain evidence="5 6">NSA23</strain>
    </source>
</reference>
<dbReference type="EMBL" id="BAAFZP010000001">
    <property type="protein sequence ID" value="GAB1581062.1"/>
    <property type="molecule type" value="Genomic_DNA"/>
</dbReference>
<dbReference type="InterPro" id="IPR032282">
    <property type="entry name" value="HAGH_C"/>
</dbReference>